<protein>
    <submittedName>
        <fullName evidence="2">(Mediterranean fruit fly) hypothetical protein</fullName>
    </submittedName>
</protein>
<sequence length="77" mass="8084">MLAAAIKRSSESGKAGQGKPAFGAVTARQQLIALRADGWLLSSVAMLLLFSTDQFLNYAQGVYKMATGNAAVPPWVA</sequence>
<name>A0A811U4Q3_CERCA</name>
<evidence type="ECO:0000313" key="3">
    <source>
        <dbReference type="Proteomes" id="UP000606786"/>
    </source>
</evidence>
<evidence type="ECO:0000256" key="1">
    <source>
        <dbReference type="SAM" id="MobiDB-lite"/>
    </source>
</evidence>
<reference evidence="2" key="1">
    <citation type="submission" date="2020-11" db="EMBL/GenBank/DDBJ databases">
        <authorList>
            <person name="Whitehead M."/>
        </authorList>
    </citation>
    <scope>NUCLEOTIDE SEQUENCE</scope>
    <source>
        <strain evidence="2">EGII</strain>
    </source>
</reference>
<comment type="caution">
    <text evidence="2">The sequence shown here is derived from an EMBL/GenBank/DDBJ whole genome shotgun (WGS) entry which is preliminary data.</text>
</comment>
<accession>A0A811U4Q3</accession>
<dbReference type="AlphaFoldDB" id="A0A811U4Q3"/>
<keyword evidence="3" id="KW-1185">Reference proteome</keyword>
<evidence type="ECO:0000313" key="2">
    <source>
        <dbReference type="EMBL" id="CAD6992235.1"/>
    </source>
</evidence>
<feature type="region of interest" description="Disordered" evidence="1">
    <location>
        <begin position="1"/>
        <end position="20"/>
    </location>
</feature>
<organism evidence="2 3">
    <name type="scientific">Ceratitis capitata</name>
    <name type="common">Mediterranean fruit fly</name>
    <name type="synonym">Tephritis capitata</name>
    <dbReference type="NCBI Taxonomy" id="7213"/>
    <lineage>
        <taxon>Eukaryota</taxon>
        <taxon>Metazoa</taxon>
        <taxon>Ecdysozoa</taxon>
        <taxon>Arthropoda</taxon>
        <taxon>Hexapoda</taxon>
        <taxon>Insecta</taxon>
        <taxon>Pterygota</taxon>
        <taxon>Neoptera</taxon>
        <taxon>Endopterygota</taxon>
        <taxon>Diptera</taxon>
        <taxon>Brachycera</taxon>
        <taxon>Muscomorpha</taxon>
        <taxon>Tephritoidea</taxon>
        <taxon>Tephritidae</taxon>
        <taxon>Ceratitis</taxon>
        <taxon>Ceratitis</taxon>
    </lineage>
</organism>
<dbReference type="Proteomes" id="UP000606786">
    <property type="component" value="Unassembled WGS sequence"/>
</dbReference>
<gene>
    <name evidence="2" type="ORF">CCAP1982_LOCUS1105</name>
</gene>
<dbReference type="EMBL" id="CAJHJT010000001">
    <property type="protein sequence ID" value="CAD6992235.1"/>
    <property type="molecule type" value="Genomic_DNA"/>
</dbReference>
<proteinExistence type="predicted"/>